<accession>A0A921GDS8</accession>
<feature type="domain" description="Integrase catalytic" evidence="1">
    <location>
        <begin position="1"/>
        <end position="160"/>
    </location>
</feature>
<dbReference type="GO" id="GO:0015074">
    <property type="term" value="P:DNA integration"/>
    <property type="evidence" value="ECO:0007669"/>
    <property type="project" value="InterPro"/>
</dbReference>
<dbReference type="Gene3D" id="3.30.420.10">
    <property type="entry name" value="Ribonuclease H-like superfamily/Ribonuclease H"/>
    <property type="match status" value="1"/>
</dbReference>
<protein>
    <submittedName>
        <fullName evidence="2">DDE-type integrase/transposase/recombinase</fullName>
    </submittedName>
</protein>
<reference evidence="2" key="1">
    <citation type="journal article" date="2021" name="PeerJ">
        <title>Extensive microbial diversity within the chicken gut microbiome revealed by metagenomics and culture.</title>
        <authorList>
            <person name="Gilroy R."/>
            <person name="Ravi A."/>
            <person name="Getino M."/>
            <person name="Pursley I."/>
            <person name="Horton D.L."/>
            <person name="Alikhan N.F."/>
            <person name="Baker D."/>
            <person name="Gharbi K."/>
            <person name="Hall N."/>
            <person name="Watson M."/>
            <person name="Adriaenssens E.M."/>
            <person name="Foster-Nyarko E."/>
            <person name="Jarju S."/>
            <person name="Secka A."/>
            <person name="Antonio M."/>
            <person name="Oren A."/>
            <person name="Chaudhuri R.R."/>
            <person name="La Ragione R."/>
            <person name="Hildebrand F."/>
            <person name="Pallen M.J."/>
        </authorList>
    </citation>
    <scope>NUCLEOTIDE SEQUENCE</scope>
    <source>
        <strain evidence="2">CHK124-7917</strain>
    </source>
</reference>
<dbReference type="Pfam" id="PF00665">
    <property type="entry name" value="rve"/>
    <property type="match status" value="1"/>
</dbReference>
<evidence type="ECO:0000259" key="1">
    <source>
        <dbReference type="PROSITE" id="PS50994"/>
    </source>
</evidence>
<sequence>MYSKDDVELAMDGYKCYLSPVVDCFDGMPAAWSLSLHPDSALCSSSLSSCLDSLSSGSAPTAHTDGGGPYRSAGWKELCSERGVTRSMSRPGRSGDNAPAEGLFGTFRTEFLEPLDRAGVGLEELREAIDGYMEWYGDGRLKRFEEPGGGAATRRSRGGAGGWGSRCRMCTRKCPHPQVTFSRLKA</sequence>
<dbReference type="AlphaFoldDB" id="A0A921GDS8"/>
<evidence type="ECO:0000313" key="3">
    <source>
        <dbReference type="Proteomes" id="UP000697330"/>
    </source>
</evidence>
<proteinExistence type="predicted"/>
<dbReference type="InterPro" id="IPR012337">
    <property type="entry name" value="RNaseH-like_sf"/>
</dbReference>
<evidence type="ECO:0000313" key="2">
    <source>
        <dbReference type="EMBL" id="HJF44253.1"/>
    </source>
</evidence>
<dbReference type="InterPro" id="IPR050900">
    <property type="entry name" value="Transposase_IS3/IS150/IS904"/>
</dbReference>
<dbReference type="RefSeq" id="WP_274958369.1">
    <property type="nucleotide sequence ID" value="NZ_DYWQ01000008.1"/>
</dbReference>
<name>A0A921GDS8_9ACTN</name>
<dbReference type="SUPFAM" id="SSF53098">
    <property type="entry name" value="Ribonuclease H-like"/>
    <property type="match status" value="1"/>
</dbReference>
<dbReference type="Proteomes" id="UP000697330">
    <property type="component" value="Unassembled WGS sequence"/>
</dbReference>
<reference evidence="2" key="2">
    <citation type="submission" date="2021-09" db="EMBL/GenBank/DDBJ databases">
        <authorList>
            <person name="Gilroy R."/>
        </authorList>
    </citation>
    <scope>NUCLEOTIDE SEQUENCE</scope>
    <source>
        <strain evidence="2">CHK124-7917</strain>
    </source>
</reference>
<dbReference type="InterPro" id="IPR036397">
    <property type="entry name" value="RNaseH_sf"/>
</dbReference>
<gene>
    <name evidence="2" type="ORF">K8U72_00490</name>
</gene>
<organism evidence="2 3">
    <name type="scientific">Thermophilibacter provencensis</name>
    <dbReference type="NCBI Taxonomy" id="1852386"/>
    <lineage>
        <taxon>Bacteria</taxon>
        <taxon>Bacillati</taxon>
        <taxon>Actinomycetota</taxon>
        <taxon>Coriobacteriia</taxon>
        <taxon>Coriobacteriales</taxon>
        <taxon>Atopobiaceae</taxon>
        <taxon>Thermophilibacter</taxon>
    </lineage>
</organism>
<dbReference type="PROSITE" id="PS50994">
    <property type="entry name" value="INTEGRASE"/>
    <property type="match status" value="1"/>
</dbReference>
<dbReference type="InterPro" id="IPR001584">
    <property type="entry name" value="Integrase_cat-core"/>
</dbReference>
<dbReference type="PANTHER" id="PTHR46889:SF4">
    <property type="entry name" value="TRANSPOSASE INSO FOR INSERTION SEQUENCE ELEMENT IS911B-RELATED"/>
    <property type="match status" value="1"/>
</dbReference>
<dbReference type="GO" id="GO:0003676">
    <property type="term" value="F:nucleic acid binding"/>
    <property type="evidence" value="ECO:0007669"/>
    <property type="project" value="InterPro"/>
</dbReference>
<dbReference type="PANTHER" id="PTHR46889">
    <property type="entry name" value="TRANSPOSASE INSF FOR INSERTION SEQUENCE IS3B-RELATED"/>
    <property type="match status" value="1"/>
</dbReference>
<dbReference type="EMBL" id="DYWQ01000008">
    <property type="protein sequence ID" value="HJF44253.1"/>
    <property type="molecule type" value="Genomic_DNA"/>
</dbReference>
<comment type="caution">
    <text evidence="2">The sequence shown here is derived from an EMBL/GenBank/DDBJ whole genome shotgun (WGS) entry which is preliminary data.</text>
</comment>